<feature type="region of interest" description="Disordered" evidence="1">
    <location>
        <begin position="582"/>
        <end position="609"/>
    </location>
</feature>
<comment type="caution">
    <text evidence="2">The sequence shown here is derived from an EMBL/GenBank/DDBJ whole genome shotgun (WGS) entry which is preliminary data.</text>
</comment>
<name>A0AAD6CHU2_9EURO</name>
<keyword evidence="3" id="KW-1185">Reference proteome</keyword>
<feature type="compositionally biased region" description="Acidic residues" evidence="1">
    <location>
        <begin position="638"/>
        <end position="656"/>
    </location>
</feature>
<dbReference type="AlphaFoldDB" id="A0AAD6CHU2"/>
<dbReference type="Proteomes" id="UP001220324">
    <property type="component" value="Unassembled WGS sequence"/>
</dbReference>
<feature type="compositionally biased region" description="Polar residues" evidence="1">
    <location>
        <begin position="47"/>
        <end position="57"/>
    </location>
</feature>
<reference evidence="2 3" key="1">
    <citation type="journal article" date="2023" name="IMA Fungus">
        <title>Comparative genomic study of the Penicillium genus elucidates a diverse pangenome and 15 lateral gene transfer events.</title>
        <authorList>
            <person name="Petersen C."/>
            <person name="Sorensen T."/>
            <person name="Nielsen M.R."/>
            <person name="Sondergaard T.E."/>
            <person name="Sorensen J.L."/>
            <person name="Fitzpatrick D.A."/>
            <person name="Frisvad J.C."/>
            <person name="Nielsen K.L."/>
        </authorList>
    </citation>
    <scope>NUCLEOTIDE SEQUENCE [LARGE SCALE GENOMIC DNA]</scope>
    <source>
        <strain evidence="2 3">IBT 35679</strain>
    </source>
</reference>
<sequence>MARLRDESHFFPGVHSSNEILSPQPCAPPGKEHLLATFETSHVPHSDNGSATDGSRISSQDYEYNSSSSSNRHSTSDIFGREIDDELEHMKSRTSSRSSISSMPASVLIHPINDMKSMPPMNLHEKMVGYTIEESEASFGDFDDPPRSMRTIRPREAAFRKPSSVRAIQMHTEDEGEDDEYLTPPRRRAGMRSPGSSPVKRSPYYSPNTTINKPKPKKDYPLVLLHCNLLAPSIPVPGASEPQNQEIVEEVLPPQYWKRWRRLQEKVGSGVLRDRGVLISHPEDLYDMLEERLLESLELQHARVHQGHFLGHEESNPESEGETSDQSESETDGEQGEECPDCGGRVLHQTDTNRKWEIRVFAANGLMRAGAWAAAWKEMEKVDVEVGLWLPSNVRRALEKRILEERAAAPKEEHQGMLAICETGNQDMDPRRLSIQGHIRSFSEAGSIQMSAPPEPATVPTPEIKYKEPEQQIALGTLLINYIRVLASDKRNIALVIMSIAVAFLAVGTGPQQLQQMPAMQFFFQNGERLPFPASMEVPSPSLSVVSASIESVSIASSVAASPAVAFETPVQLKSIPTSIAMESVQASSPAEPSATEDEPQPTETMGSSVEELEVDAINGFSSSTEAPSETQAPNAIEEPEVEPLDEADSLEESEHEDPLPTDAPEADSLEEAEADALGNSEDDVLPATDALEQPVAASIVPEEVTKDAAETELPETAEKTQNASLEESRDEDILSTDAAGQLVEDSIPSEVIQDEEAITIEEQIAAPLE</sequence>
<feature type="compositionally biased region" description="Low complexity" evidence="1">
    <location>
        <begin position="58"/>
        <end position="77"/>
    </location>
</feature>
<feature type="compositionally biased region" description="Acidic residues" evidence="1">
    <location>
        <begin position="665"/>
        <end position="685"/>
    </location>
</feature>
<proteinExistence type="predicted"/>
<evidence type="ECO:0000256" key="1">
    <source>
        <dbReference type="SAM" id="MobiDB-lite"/>
    </source>
</evidence>
<organism evidence="2 3">
    <name type="scientific">Penicillium frequentans</name>
    <dbReference type="NCBI Taxonomy" id="3151616"/>
    <lineage>
        <taxon>Eukaryota</taxon>
        <taxon>Fungi</taxon>
        <taxon>Dikarya</taxon>
        <taxon>Ascomycota</taxon>
        <taxon>Pezizomycotina</taxon>
        <taxon>Eurotiomycetes</taxon>
        <taxon>Eurotiomycetidae</taxon>
        <taxon>Eurotiales</taxon>
        <taxon>Aspergillaceae</taxon>
        <taxon>Penicillium</taxon>
    </lineage>
</organism>
<feature type="compositionally biased region" description="Acidic residues" evidence="1">
    <location>
        <begin position="316"/>
        <end position="340"/>
    </location>
</feature>
<feature type="region of interest" description="Disordered" evidence="1">
    <location>
        <begin position="622"/>
        <end position="756"/>
    </location>
</feature>
<dbReference type="EMBL" id="JAQIZZ010000008">
    <property type="protein sequence ID" value="KAJ5523857.1"/>
    <property type="molecule type" value="Genomic_DNA"/>
</dbReference>
<evidence type="ECO:0000313" key="2">
    <source>
        <dbReference type="EMBL" id="KAJ5523857.1"/>
    </source>
</evidence>
<feature type="region of interest" description="Disordered" evidence="1">
    <location>
        <begin position="1"/>
        <end position="78"/>
    </location>
</feature>
<feature type="region of interest" description="Disordered" evidence="1">
    <location>
        <begin position="169"/>
        <end position="217"/>
    </location>
</feature>
<feature type="region of interest" description="Disordered" evidence="1">
    <location>
        <begin position="309"/>
        <end position="346"/>
    </location>
</feature>
<evidence type="ECO:0000313" key="3">
    <source>
        <dbReference type="Proteomes" id="UP001220324"/>
    </source>
</evidence>
<gene>
    <name evidence="2" type="ORF">N7494_010507</name>
</gene>
<protein>
    <submittedName>
        <fullName evidence="2">Uncharacterized protein</fullName>
    </submittedName>
</protein>
<accession>A0AAD6CHU2</accession>
<feature type="compositionally biased region" description="Polar residues" evidence="1">
    <location>
        <begin position="622"/>
        <end position="634"/>
    </location>
</feature>